<feature type="transmembrane region" description="Helical" evidence="1">
    <location>
        <begin position="436"/>
        <end position="455"/>
    </location>
</feature>
<keyword evidence="1" id="KW-0472">Membrane</keyword>
<feature type="transmembrane region" description="Helical" evidence="1">
    <location>
        <begin position="676"/>
        <end position="694"/>
    </location>
</feature>
<dbReference type="SUPFAM" id="SSF82866">
    <property type="entry name" value="Multidrug efflux transporter AcrB transmembrane domain"/>
    <property type="match status" value="2"/>
</dbReference>
<dbReference type="Gene3D" id="1.20.1640.10">
    <property type="entry name" value="Multidrug efflux transporter AcrB transmembrane domain"/>
    <property type="match status" value="2"/>
</dbReference>
<dbReference type="PANTHER" id="PTHR33406">
    <property type="entry name" value="MEMBRANE PROTEIN MJ1562-RELATED"/>
    <property type="match status" value="1"/>
</dbReference>
<evidence type="ECO:0000256" key="1">
    <source>
        <dbReference type="SAM" id="Phobius"/>
    </source>
</evidence>
<reference evidence="2" key="1">
    <citation type="submission" date="2021-11" db="EMBL/GenBank/DDBJ databases">
        <title>BS-T2-15 a new species belonging to the Comamonadaceae family isolated from the soil of a French oak forest.</title>
        <authorList>
            <person name="Mieszkin S."/>
            <person name="Alain K."/>
        </authorList>
    </citation>
    <scope>NUCLEOTIDE SEQUENCE</scope>
    <source>
        <strain evidence="2">BS-T2-15</strain>
    </source>
</reference>
<dbReference type="RefSeq" id="WP_275680325.1">
    <property type="nucleotide sequence ID" value="NZ_JAJLJH010000001.1"/>
</dbReference>
<keyword evidence="3" id="KW-1185">Reference proteome</keyword>
<accession>A0A9X1YMK3</accession>
<name>A0A9X1YMK3_9BURK</name>
<evidence type="ECO:0000313" key="3">
    <source>
        <dbReference type="Proteomes" id="UP001139353"/>
    </source>
</evidence>
<feature type="transmembrane region" description="Helical" evidence="1">
    <location>
        <begin position="265"/>
        <end position="282"/>
    </location>
</feature>
<feature type="transmembrane region" description="Helical" evidence="1">
    <location>
        <begin position="701"/>
        <end position="719"/>
    </location>
</feature>
<proteinExistence type="predicted"/>
<feature type="transmembrane region" description="Helical" evidence="1">
    <location>
        <begin position="731"/>
        <end position="752"/>
    </location>
</feature>
<comment type="caution">
    <text evidence="2">The sequence shown here is derived from an EMBL/GenBank/DDBJ whole genome shotgun (WGS) entry which is preliminary data.</text>
</comment>
<feature type="transmembrane region" description="Helical" evidence="1">
    <location>
        <begin position="650"/>
        <end position="670"/>
    </location>
</feature>
<dbReference type="PANTHER" id="PTHR33406:SF13">
    <property type="entry name" value="MEMBRANE PROTEIN YDFJ"/>
    <property type="match status" value="1"/>
</dbReference>
<feature type="transmembrane region" description="Helical" evidence="1">
    <location>
        <begin position="384"/>
        <end position="405"/>
    </location>
</feature>
<protein>
    <recommendedName>
        <fullName evidence="4">Membrane transport protein MMPL domain-containing protein</fullName>
    </recommendedName>
</protein>
<dbReference type="AlphaFoldDB" id="A0A9X1YMK3"/>
<keyword evidence="1" id="KW-1133">Transmembrane helix</keyword>
<gene>
    <name evidence="2" type="ORF">LPC04_01070</name>
</gene>
<dbReference type="Proteomes" id="UP001139353">
    <property type="component" value="Unassembled WGS sequence"/>
</dbReference>
<feature type="transmembrane region" description="Helical" evidence="1">
    <location>
        <begin position="353"/>
        <end position="372"/>
    </location>
</feature>
<evidence type="ECO:0000313" key="2">
    <source>
        <dbReference type="EMBL" id="MCK9684291.1"/>
    </source>
</evidence>
<keyword evidence="1" id="KW-0812">Transmembrane</keyword>
<sequence>MSLRPGERPLHRLRWQAAAWLWLAFCVVVAAHQWAFWRAGHFGTDVMALLPQDEQAPEVDRATRQLAGQVTRQVVVLVGAPDWAGATRAADAWQQSIDAGPAQLKPSVMAGPDALRDTMAFYAPYRDRLLAPAQRAQLERAAPQSLVQGALAALAQPGGGLRLADWNADPLGLWPQWWLARASDTRARPRDGRLALSDGGLEWVALFRETTGPAFALTGESPIADALAKAQAAATSAVPGAKVIAGGVPLHAEVAAARAHFEINTIGWGSVAGVLLLAILAFRSLWPRLLMAVSLLVGMASALSVTAWVFGEVNLLTLVFGASLVGCAEDYGLYWFANRQGAPDTPPLRMMSTLLPGLALALLTSVLGYVALGLPPFPGLRQMALFSVVGIVASFATTVCWFPWIDRGTPRGSAFARWIAASFVRYPRFGATRATWIVHAAFLLACGAGIAGLRVSDDLRQLQNSPPALVDAQREIGRLLGLPSPAQFFVVRGTSADDVLRREEALKMRLDARVAGGELAGYRALSDWVPSLSLQASDAALTRRVEDGVIAGVDQVLGESQQRARFEAAPLTLERWLASPAATAGRALWIGSVPRGADGTAFASVVMLRGVRDLASLPDIARSADGLAGVRWVDQVQSVSALLGRYRHMMGLLLVAGHAAVLLALSWRYGRRAWRAWMPTAVATLGTLALLALFGQPLQLFNVLALALLLGIGIDYGIFLLEREDADAGAAWLAVVLGAGGTWLSFGLLALSSTPALRSFGLTLLFGILLVWFSAPFYRPAPVTAKLP</sequence>
<feature type="transmembrane region" description="Helical" evidence="1">
    <location>
        <begin position="289"/>
        <end position="310"/>
    </location>
</feature>
<dbReference type="GO" id="GO:0005886">
    <property type="term" value="C:plasma membrane"/>
    <property type="evidence" value="ECO:0007669"/>
    <property type="project" value="TreeGrafter"/>
</dbReference>
<evidence type="ECO:0008006" key="4">
    <source>
        <dbReference type="Google" id="ProtNLM"/>
    </source>
</evidence>
<dbReference type="EMBL" id="JAJLJH010000001">
    <property type="protein sequence ID" value="MCK9684291.1"/>
    <property type="molecule type" value="Genomic_DNA"/>
</dbReference>
<organism evidence="2 3">
    <name type="scientific">Scleromatobacter humisilvae</name>
    <dbReference type="NCBI Taxonomy" id="2897159"/>
    <lineage>
        <taxon>Bacteria</taxon>
        <taxon>Pseudomonadati</taxon>
        <taxon>Pseudomonadota</taxon>
        <taxon>Betaproteobacteria</taxon>
        <taxon>Burkholderiales</taxon>
        <taxon>Sphaerotilaceae</taxon>
        <taxon>Scleromatobacter</taxon>
    </lineage>
</organism>
<dbReference type="InterPro" id="IPR050545">
    <property type="entry name" value="Mycobact_MmpL"/>
</dbReference>
<feature type="transmembrane region" description="Helical" evidence="1">
    <location>
        <begin position="759"/>
        <end position="778"/>
    </location>
</feature>